<evidence type="ECO:0000256" key="2">
    <source>
        <dbReference type="ARBA" id="ARBA00022670"/>
    </source>
</evidence>
<evidence type="ECO:0000313" key="12">
    <source>
        <dbReference type="Proteomes" id="UP000001514"/>
    </source>
</evidence>
<dbReference type="InterPro" id="IPR036852">
    <property type="entry name" value="Peptidase_S8/S53_dom_sf"/>
</dbReference>
<dbReference type="InterPro" id="IPR045051">
    <property type="entry name" value="SBT"/>
</dbReference>
<comment type="similarity">
    <text evidence="1 7">Belongs to the peptidase S8 family.</text>
</comment>
<dbReference type="InterPro" id="IPR000209">
    <property type="entry name" value="Peptidase_S8/S53_dom"/>
</dbReference>
<dbReference type="Pfam" id="PF17766">
    <property type="entry name" value="fn3_6"/>
    <property type="match status" value="1"/>
</dbReference>
<evidence type="ECO:0008006" key="13">
    <source>
        <dbReference type="Google" id="ProtNLM"/>
    </source>
</evidence>
<dbReference type="CDD" id="cd04852">
    <property type="entry name" value="Peptidases_S8_3"/>
    <property type="match status" value="1"/>
</dbReference>
<dbReference type="Gene3D" id="2.60.40.2310">
    <property type="match status" value="1"/>
</dbReference>
<evidence type="ECO:0000256" key="5">
    <source>
        <dbReference type="ARBA" id="ARBA00022825"/>
    </source>
</evidence>
<gene>
    <name evidence="11" type="ORF">SELMODRAFT_426943</name>
</gene>
<feature type="domain" description="Inhibitor I9" evidence="9">
    <location>
        <begin position="74"/>
        <end position="151"/>
    </location>
</feature>
<name>D8SXZ9_SELML</name>
<feature type="domain" description="Subtilisin-like protease fibronectin type-III" evidence="10">
    <location>
        <begin position="564"/>
        <end position="663"/>
    </location>
</feature>
<dbReference type="SUPFAM" id="SSF52743">
    <property type="entry name" value="Subtilisin-like"/>
    <property type="match status" value="1"/>
</dbReference>
<evidence type="ECO:0000256" key="7">
    <source>
        <dbReference type="PROSITE-ProRule" id="PRU01240"/>
    </source>
</evidence>
<dbReference type="Pfam" id="PF05922">
    <property type="entry name" value="Inhibitor_I9"/>
    <property type="match status" value="1"/>
</dbReference>
<evidence type="ECO:0000259" key="8">
    <source>
        <dbReference type="Pfam" id="PF00082"/>
    </source>
</evidence>
<dbReference type="STRING" id="88036.D8SXZ9"/>
<feature type="active site" description="Charge relay system" evidence="6 7">
    <location>
        <position position="256"/>
    </location>
</feature>
<evidence type="ECO:0000256" key="3">
    <source>
        <dbReference type="ARBA" id="ARBA00022729"/>
    </source>
</evidence>
<feature type="domain" description="Peptidase S8/S53" evidence="8">
    <location>
        <begin position="182"/>
        <end position="510"/>
    </location>
</feature>
<dbReference type="Proteomes" id="UP000001514">
    <property type="component" value="Unassembled WGS sequence"/>
</dbReference>
<dbReference type="InterPro" id="IPR037045">
    <property type="entry name" value="S8pro/Inhibitor_I9_sf"/>
</dbReference>
<dbReference type="PRINTS" id="PR00723">
    <property type="entry name" value="SUBTILISIN"/>
</dbReference>
<dbReference type="AlphaFoldDB" id="D8SXZ9"/>
<feature type="active site" description="Charge relay system" evidence="6 7">
    <location>
        <position position="189"/>
    </location>
</feature>
<evidence type="ECO:0000256" key="4">
    <source>
        <dbReference type="ARBA" id="ARBA00022801"/>
    </source>
</evidence>
<dbReference type="PROSITE" id="PS51892">
    <property type="entry name" value="SUBTILASE"/>
    <property type="match status" value="1"/>
</dbReference>
<dbReference type="KEGG" id="smo:SELMODRAFT_426943"/>
<dbReference type="GO" id="GO:0004252">
    <property type="term" value="F:serine-type endopeptidase activity"/>
    <property type="evidence" value="ECO:0000318"/>
    <property type="project" value="GO_Central"/>
</dbReference>
<evidence type="ECO:0000259" key="10">
    <source>
        <dbReference type="Pfam" id="PF17766"/>
    </source>
</evidence>
<evidence type="ECO:0000313" key="11">
    <source>
        <dbReference type="EMBL" id="EFJ10610.1"/>
    </source>
</evidence>
<dbReference type="InterPro" id="IPR010259">
    <property type="entry name" value="S8pro/Inhibitor_I9"/>
</dbReference>
<dbReference type="Gene3D" id="3.40.50.200">
    <property type="entry name" value="Peptidase S8/S53 domain"/>
    <property type="match status" value="1"/>
</dbReference>
<dbReference type="EMBL" id="GL377652">
    <property type="protein sequence ID" value="EFJ10610.1"/>
    <property type="molecule type" value="Genomic_DNA"/>
</dbReference>
<dbReference type="FunFam" id="3.30.70.80:FF:000002">
    <property type="entry name" value="Subtilisin-like protease SBT5.3"/>
    <property type="match status" value="1"/>
</dbReference>
<keyword evidence="3" id="KW-0732">Signal</keyword>
<proteinExistence type="inferred from homology"/>
<dbReference type="InterPro" id="IPR041469">
    <property type="entry name" value="Subtilisin-like_FN3"/>
</dbReference>
<keyword evidence="2 7" id="KW-0645">Protease</keyword>
<dbReference type="OMA" id="YADFICT"/>
<dbReference type="FunFam" id="3.40.50.200:FF:000006">
    <property type="entry name" value="Subtilisin-like protease SBT1.5"/>
    <property type="match status" value="1"/>
</dbReference>
<protein>
    <recommendedName>
        <fullName evidence="13">Peptidase S8/S53 domain-containing protein</fullName>
    </recommendedName>
</protein>
<dbReference type="InParanoid" id="D8SXZ9"/>
<dbReference type="Gramene" id="EFJ10610">
    <property type="protein sequence ID" value="EFJ10610"/>
    <property type="gene ID" value="SELMODRAFT_426943"/>
</dbReference>
<evidence type="ECO:0000256" key="6">
    <source>
        <dbReference type="PIRSR" id="PIRSR615500-1"/>
    </source>
</evidence>
<dbReference type="Gene3D" id="3.30.70.80">
    <property type="entry name" value="Peptidase S8 propeptide/proteinase inhibitor I9"/>
    <property type="match status" value="1"/>
</dbReference>
<evidence type="ECO:0000259" key="9">
    <source>
        <dbReference type="Pfam" id="PF05922"/>
    </source>
</evidence>
<keyword evidence="12" id="KW-1185">Reference proteome</keyword>
<feature type="active site" description="Charge relay system" evidence="6 7">
    <location>
        <position position="454"/>
    </location>
</feature>
<keyword evidence="4 7" id="KW-0378">Hydrolase</keyword>
<dbReference type="PANTHER" id="PTHR10795">
    <property type="entry name" value="PROPROTEIN CONVERTASE SUBTILISIN/KEXIN"/>
    <property type="match status" value="1"/>
</dbReference>
<accession>D8SXZ9</accession>
<sequence length="666" mass="71279">MELDIISISVGGNPLRYSIDGLAIGAYHAFLSLQLLETLALVTMKLQMFARAQPLYIEELRSFMRVMLDGTNIYIAYLGGTRSIEAQTITTSHHQILSQVTGTLESAMDAIVYSYSHGFSGFSAKLTPDQAEALSKFPEILSVYPSKTYHIQTTRSWDFVGLSESLSSEQSGIEFLPHERYDVIVGVLDSGVWPESKSFHDADMRPVPGRWKGTCMNPAGTNASAIIKCNRKLVGARTFDAHGSHVYENARDGTGHGTHAASTATGRLVANASVNGVARGTARGGAPLSRLAAYKVCWGFICDEADILAGFDTAIHDGVDIISISVGRSPHRYSTDGLAIGAYHAVERGIAVAAPAGNFDFFIYQIANGAPWLFTVAASTIDRKITENNQTDNYKPAPVMAPFSLTGPNSLDASIIKPDITAPGVDILAAWPTNIPVHGTNATYGEYSLLSGTSMATPHVGGALAFLKSIHPKWSPAALKSALMTTASTLDNTNATITRGNAPSNPFSFGSGIIQPAKAVDPGLIYDIHPEDYIQYLWSINYTSVEIQHMTGSHCPKHSTDFSLNYPSIAIDKLAPGASRTISRIVTNVGTGRSSYTVAVAPPSDAALAIAVNPKTLDFFFTGQKLSYTVTLSLNKEAAGKSWIFSALTWTDGTHQVRSPIAVSSS</sequence>
<dbReference type="Pfam" id="PF00082">
    <property type="entry name" value="Peptidase_S8"/>
    <property type="match status" value="1"/>
</dbReference>
<dbReference type="GO" id="GO:0005576">
    <property type="term" value="C:extracellular region"/>
    <property type="evidence" value="ECO:0000318"/>
    <property type="project" value="GO_Central"/>
</dbReference>
<reference evidence="11 12" key="1">
    <citation type="journal article" date="2011" name="Science">
        <title>The Selaginella genome identifies genetic changes associated with the evolution of vascular plants.</title>
        <authorList>
            <person name="Banks J.A."/>
            <person name="Nishiyama T."/>
            <person name="Hasebe M."/>
            <person name="Bowman J.L."/>
            <person name="Gribskov M."/>
            <person name="dePamphilis C."/>
            <person name="Albert V.A."/>
            <person name="Aono N."/>
            <person name="Aoyama T."/>
            <person name="Ambrose B.A."/>
            <person name="Ashton N.W."/>
            <person name="Axtell M.J."/>
            <person name="Barker E."/>
            <person name="Barker M.S."/>
            <person name="Bennetzen J.L."/>
            <person name="Bonawitz N.D."/>
            <person name="Chapple C."/>
            <person name="Cheng C."/>
            <person name="Correa L.G."/>
            <person name="Dacre M."/>
            <person name="DeBarry J."/>
            <person name="Dreyer I."/>
            <person name="Elias M."/>
            <person name="Engstrom E.M."/>
            <person name="Estelle M."/>
            <person name="Feng L."/>
            <person name="Finet C."/>
            <person name="Floyd S.K."/>
            <person name="Frommer W.B."/>
            <person name="Fujita T."/>
            <person name="Gramzow L."/>
            <person name="Gutensohn M."/>
            <person name="Harholt J."/>
            <person name="Hattori M."/>
            <person name="Heyl A."/>
            <person name="Hirai T."/>
            <person name="Hiwatashi Y."/>
            <person name="Ishikawa M."/>
            <person name="Iwata M."/>
            <person name="Karol K.G."/>
            <person name="Koehler B."/>
            <person name="Kolukisaoglu U."/>
            <person name="Kubo M."/>
            <person name="Kurata T."/>
            <person name="Lalonde S."/>
            <person name="Li K."/>
            <person name="Li Y."/>
            <person name="Litt A."/>
            <person name="Lyons E."/>
            <person name="Manning G."/>
            <person name="Maruyama T."/>
            <person name="Michael T.P."/>
            <person name="Mikami K."/>
            <person name="Miyazaki S."/>
            <person name="Morinaga S."/>
            <person name="Murata T."/>
            <person name="Mueller-Roeber B."/>
            <person name="Nelson D.R."/>
            <person name="Obara M."/>
            <person name="Oguri Y."/>
            <person name="Olmstead R.G."/>
            <person name="Onodera N."/>
            <person name="Petersen B.L."/>
            <person name="Pils B."/>
            <person name="Prigge M."/>
            <person name="Rensing S.A."/>
            <person name="Riano-Pachon D.M."/>
            <person name="Roberts A.W."/>
            <person name="Sato Y."/>
            <person name="Scheller H.V."/>
            <person name="Schulz B."/>
            <person name="Schulz C."/>
            <person name="Shakirov E.V."/>
            <person name="Shibagaki N."/>
            <person name="Shinohara N."/>
            <person name="Shippen D.E."/>
            <person name="Soerensen I."/>
            <person name="Sotooka R."/>
            <person name="Sugimoto N."/>
            <person name="Sugita M."/>
            <person name="Sumikawa N."/>
            <person name="Tanurdzic M."/>
            <person name="Theissen G."/>
            <person name="Ulvskov P."/>
            <person name="Wakazuki S."/>
            <person name="Weng J.K."/>
            <person name="Willats W.W."/>
            <person name="Wipf D."/>
            <person name="Wolf P.G."/>
            <person name="Yang L."/>
            <person name="Zimmer A.D."/>
            <person name="Zhu Q."/>
            <person name="Mitros T."/>
            <person name="Hellsten U."/>
            <person name="Loque D."/>
            <person name="Otillar R."/>
            <person name="Salamov A."/>
            <person name="Schmutz J."/>
            <person name="Shapiro H."/>
            <person name="Lindquist E."/>
            <person name="Lucas S."/>
            <person name="Rokhsar D."/>
            <person name="Grigoriev I.V."/>
        </authorList>
    </citation>
    <scope>NUCLEOTIDE SEQUENCE [LARGE SCALE GENOMIC DNA]</scope>
</reference>
<organism evidence="12">
    <name type="scientific">Selaginella moellendorffii</name>
    <name type="common">Spikemoss</name>
    <dbReference type="NCBI Taxonomy" id="88036"/>
    <lineage>
        <taxon>Eukaryota</taxon>
        <taxon>Viridiplantae</taxon>
        <taxon>Streptophyta</taxon>
        <taxon>Embryophyta</taxon>
        <taxon>Tracheophyta</taxon>
        <taxon>Lycopodiopsida</taxon>
        <taxon>Selaginellales</taxon>
        <taxon>Selaginellaceae</taxon>
        <taxon>Selaginella</taxon>
    </lineage>
</organism>
<dbReference type="GO" id="GO:0006508">
    <property type="term" value="P:proteolysis"/>
    <property type="evidence" value="ECO:0007669"/>
    <property type="project" value="UniProtKB-KW"/>
</dbReference>
<evidence type="ECO:0000256" key="1">
    <source>
        <dbReference type="ARBA" id="ARBA00011073"/>
    </source>
</evidence>
<dbReference type="InterPro" id="IPR034197">
    <property type="entry name" value="Peptidases_S8_3"/>
</dbReference>
<dbReference type="HOGENOM" id="CLU_000625_4_6_1"/>
<keyword evidence="5 7" id="KW-0720">Serine protease</keyword>
<dbReference type="InterPro" id="IPR015500">
    <property type="entry name" value="Peptidase_S8_subtilisin-rel"/>
</dbReference>